<keyword evidence="1" id="KW-0732">Signal</keyword>
<organism evidence="2 3">
    <name type="scientific">Karstenula rhodostoma CBS 690.94</name>
    <dbReference type="NCBI Taxonomy" id="1392251"/>
    <lineage>
        <taxon>Eukaryota</taxon>
        <taxon>Fungi</taxon>
        <taxon>Dikarya</taxon>
        <taxon>Ascomycota</taxon>
        <taxon>Pezizomycotina</taxon>
        <taxon>Dothideomycetes</taxon>
        <taxon>Pleosporomycetidae</taxon>
        <taxon>Pleosporales</taxon>
        <taxon>Massarineae</taxon>
        <taxon>Didymosphaeriaceae</taxon>
        <taxon>Karstenula</taxon>
    </lineage>
</organism>
<evidence type="ECO:0000256" key="1">
    <source>
        <dbReference type="SAM" id="SignalP"/>
    </source>
</evidence>
<sequence length="74" mass="8517">MSFGFKLAHGLIIRVLGDTLGSLWRANDGSDDVPGTYAHWLRYGTIHWCPDKLPQRQEWKVEEPIKRGPLLRES</sequence>
<evidence type="ECO:0000313" key="3">
    <source>
        <dbReference type="Proteomes" id="UP000799764"/>
    </source>
</evidence>
<accession>A0A9P4PJ52</accession>
<evidence type="ECO:0000313" key="2">
    <source>
        <dbReference type="EMBL" id="KAF2444912.1"/>
    </source>
</evidence>
<comment type="caution">
    <text evidence="2">The sequence shown here is derived from an EMBL/GenBank/DDBJ whole genome shotgun (WGS) entry which is preliminary data.</text>
</comment>
<proteinExistence type="predicted"/>
<dbReference type="AlphaFoldDB" id="A0A9P4PJ52"/>
<protein>
    <submittedName>
        <fullName evidence="2">Uncharacterized protein</fullName>
    </submittedName>
</protein>
<gene>
    <name evidence="2" type="ORF">P171DRAFT_431698</name>
</gene>
<feature type="chain" id="PRO_5040289940" evidence="1">
    <location>
        <begin position="18"/>
        <end position="74"/>
    </location>
</feature>
<keyword evidence="3" id="KW-1185">Reference proteome</keyword>
<dbReference type="OrthoDB" id="409543at2759"/>
<dbReference type="Proteomes" id="UP000799764">
    <property type="component" value="Unassembled WGS sequence"/>
</dbReference>
<reference evidence="2" key="1">
    <citation type="journal article" date="2020" name="Stud. Mycol.">
        <title>101 Dothideomycetes genomes: a test case for predicting lifestyles and emergence of pathogens.</title>
        <authorList>
            <person name="Haridas S."/>
            <person name="Albert R."/>
            <person name="Binder M."/>
            <person name="Bloem J."/>
            <person name="Labutti K."/>
            <person name="Salamov A."/>
            <person name="Andreopoulos B."/>
            <person name="Baker S."/>
            <person name="Barry K."/>
            <person name="Bills G."/>
            <person name="Bluhm B."/>
            <person name="Cannon C."/>
            <person name="Castanera R."/>
            <person name="Culley D."/>
            <person name="Daum C."/>
            <person name="Ezra D."/>
            <person name="Gonzalez J."/>
            <person name="Henrissat B."/>
            <person name="Kuo A."/>
            <person name="Liang C."/>
            <person name="Lipzen A."/>
            <person name="Lutzoni F."/>
            <person name="Magnuson J."/>
            <person name="Mondo S."/>
            <person name="Nolan M."/>
            <person name="Ohm R."/>
            <person name="Pangilinan J."/>
            <person name="Park H.-J."/>
            <person name="Ramirez L."/>
            <person name="Alfaro M."/>
            <person name="Sun H."/>
            <person name="Tritt A."/>
            <person name="Yoshinaga Y."/>
            <person name="Zwiers L.-H."/>
            <person name="Turgeon B."/>
            <person name="Goodwin S."/>
            <person name="Spatafora J."/>
            <person name="Crous P."/>
            <person name="Grigoriev I."/>
        </authorList>
    </citation>
    <scope>NUCLEOTIDE SEQUENCE</scope>
    <source>
        <strain evidence="2">CBS 690.94</strain>
    </source>
</reference>
<feature type="signal peptide" evidence="1">
    <location>
        <begin position="1"/>
        <end position="17"/>
    </location>
</feature>
<name>A0A9P4PJ52_9PLEO</name>
<dbReference type="EMBL" id="MU001500">
    <property type="protein sequence ID" value="KAF2444912.1"/>
    <property type="molecule type" value="Genomic_DNA"/>
</dbReference>